<evidence type="ECO:0000256" key="1">
    <source>
        <dbReference type="SAM" id="MobiDB-lite"/>
    </source>
</evidence>
<feature type="transmembrane region" description="Helical" evidence="2">
    <location>
        <begin position="6"/>
        <end position="27"/>
    </location>
</feature>
<organism evidence="3 4">
    <name type="scientific">Nonomuraea typhae</name>
    <dbReference type="NCBI Taxonomy" id="2603600"/>
    <lineage>
        <taxon>Bacteria</taxon>
        <taxon>Bacillati</taxon>
        <taxon>Actinomycetota</taxon>
        <taxon>Actinomycetes</taxon>
        <taxon>Streptosporangiales</taxon>
        <taxon>Streptosporangiaceae</taxon>
        <taxon>Nonomuraea</taxon>
    </lineage>
</organism>
<comment type="caution">
    <text evidence="3">The sequence shown here is derived from an EMBL/GenBank/DDBJ whole genome shotgun (WGS) entry which is preliminary data.</text>
</comment>
<feature type="transmembrane region" description="Helical" evidence="2">
    <location>
        <begin position="39"/>
        <end position="59"/>
    </location>
</feature>
<keyword evidence="2" id="KW-0472">Membrane</keyword>
<name>A0ABW7ZCK9_9ACTN</name>
<keyword evidence="2" id="KW-0812">Transmembrane</keyword>
<accession>A0ABW7ZCK9</accession>
<evidence type="ECO:0008006" key="5">
    <source>
        <dbReference type="Google" id="ProtNLM"/>
    </source>
</evidence>
<keyword evidence="4" id="KW-1185">Reference proteome</keyword>
<evidence type="ECO:0000313" key="3">
    <source>
        <dbReference type="EMBL" id="MFI6505898.1"/>
    </source>
</evidence>
<protein>
    <recommendedName>
        <fullName evidence="5">Transmembrane protein</fullName>
    </recommendedName>
</protein>
<sequence length="217" mass="22755">MNVVAIAVIAVAGMVIAVFANVFSNVLSSRLTALDRLRPWHVVGIGLLLLVAAGALGWVQGLTSPPGADQSGAQPAAHAVLVKRDSYALRPSSSVATNDEDKVDLDTGHPGYGRSTIQLGPARDGGPAEIILEDDHVHGFDKTAPFAPAPKGASTFQDCSTGLADQAARLARLNLSDLTEGSSFCVETSDKNISLVRIAKMQSDPVAVDISFVTWRR</sequence>
<evidence type="ECO:0000313" key="4">
    <source>
        <dbReference type="Proteomes" id="UP001612741"/>
    </source>
</evidence>
<dbReference type="EMBL" id="JBITGY010000026">
    <property type="protein sequence ID" value="MFI6505898.1"/>
    <property type="molecule type" value="Genomic_DNA"/>
</dbReference>
<dbReference type="Proteomes" id="UP001612741">
    <property type="component" value="Unassembled WGS sequence"/>
</dbReference>
<evidence type="ECO:0000256" key="2">
    <source>
        <dbReference type="SAM" id="Phobius"/>
    </source>
</evidence>
<feature type="region of interest" description="Disordered" evidence="1">
    <location>
        <begin position="93"/>
        <end position="119"/>
    </location>
</feature>
<keyword evidence="2" id="KW-1133">Transmembrane helix</keyword>
<proteinExistence type="predicted"/>
<gene>
    <name evidence="3" type="ORF">ACIBG2_51585</name>
</gene>
<dbReference type="RefSeq" id="WP_397092338.1">
    <property type="nucleotide sequence ID" value="NZ_JBITGY010000026.1"/>
</dbReference>
<reference evidence="3 4" key="1">
    <citation type="submission" date="2024-10" db="EMBL/GenBank/DDBJ databases">
        <title>The Natural Products Discovery Center: Release of the First 8490 Sequenced Strains for Exploring Actinobacteria Biosynthetic Diversity.</title>
        <authorList>
            <person name="Kalkreuter E."/>
            <person name="Kautsar S.A."/>
            <person name="Yang D."/>
            <person name="Bader C.D."/>
            <person name="Teijaro C.N."/>
            <person name="Fluegel L."/>
            <person name="Davis C.M."/>
            <person name="Simpson J.R."/>
            <person name="Lauterbach L."/>
            <person name="Steele A.D."/>
            <person name="Gui C."/>
            <person name="Meng S."/>
            <person name="Li G."/>
            <person name="Viehrig K."/>
            <person name="Ye F."/>
            <person name="Su P."/>
            <person name="Kiefer A.F."/>
            <person name="Nichols A."/>
            <person name="Cepeda A.J."/>
            <person name="Yan W."/>
            <person name="Fan B."/>
            <person name="Jiang Y."/>
            <person name="Adhikari A."/>
            <person name="Zheng C.-J."/>
            <person name="Schuster L."/>
            <person name="Cowan T.M."/>
            <person name="Smanski M.J."/>
            <person name="Chevrette M.G."/>
            <person name="De Carvalho L.P.S."/>
            <person name="Shen B."/>
        </authorList>
    </citation>
    <scope>NUCLEOTIDE SEQUENCE [LARGE SCALE GENOMIC DNA]</scope>
    <source>
        <strain evidence="3 4">NPDC050545</strain>
    </source>
</reference>